<dbReference type="Proteomes" id="UP001160301">
    <property type="component" value="Unassembled WGS sequence"/>
</dbReference>
<comment type="caution">
    <text evidence="1">The sequence shown here is derived from an EMBL/GenBank/DDBJ whole genome shotgun (WGS) entry which is preliminary data.</text>
</comment>
<accession>A0ABT6P0F6</accession>
<sequence>MQGIPLGDGDRTVVLGLFKAMPSSPSSQHFVLLRAAPGGAAQP</sequence>
<name>A0ABT6P0F6_9BACT</name>
<evidence type="ECO:0000313" key="1">
    <source>
        <dbReference type="EMBL" id="MDI1434053.1"/>
    </source>
</evidence>
<evidence type="ECO:0000313" key="2">
    <source>
        <dbReference type="Proteomes" id="UP001160301"/>
    </source>
</evidence>
<dbReference type="EMBL" id="JARZHI010000037">
    <property type="protein sequence ID" value="MDI1434053.1"/>
    <property type="molecule type" value="Genomic_DNA"/>
</dbReference>
<dbReference type="RefSeq" id="WP_284721163.1">
    <property type="nucleotide sequence ID" value="NZ_JARZHI010000037.1"/>
</dbReference>
<proteinExistence type="predicted"/>
<reference evidence="1 2" key="1">
    <citation type="submission" date="2023-04" db="EMBL/GenBank/DDBJ databases">
        <title>The genome sequence of Polyangium sorediatum DSM14670.</title>
        <authorList>
            <person name="Zhang X."/>
        </authorList>
    </citation>
    <scope>NUCLEOTIDE SEQUENCE [LARGE SCALE GENOMIC DNA]</scope>
    <source>
        <strain evidence="1 2">DSM 14670</strain>
    </source>
</reference>
<gene>
    <name evidence="1" type="ORF">QHF89_31430</name>
</gene>
<keyword evidence="2" id="KW-1185">Reference proteome</keyword>
<organism evidence="1 2">
    <name type="scientific">Polyangium sorediatum</name>
    <dbReference type="NCBI Taxonomy" id="889274"/>
    <lineage>
        <taxon>Bacteria</taxon>
        <taxon>Pseudomonadati</taxon>
        <taxon>Myxococcota</taxon>
        <taxon>Polyangia</taxon>
        <taxon>Polyangiales</taxon>
        <taxon>Polyangiaceae</taxon>
        <taxon>Polyangium</taxon>
    </lineage>
</organism>
<protein>
    <submittedName>
        <fullName evidence="1">Uncharacterized protein</fullName>
    </submittedName>
</protein>